<evidence type="ECO:0000313" key="1">
    <source>
        <dbReference type="EMBL" id="EHM12555.1"/>
    </source>
</evidence>
<dbReference type="Gene3D" id="2.20.28.30">
    <property type="entry name" value="RNA polymerase ii, chain L"/>
    <property type="match status" value="1"/>
</dbReference>
<dbReference type="RefSeq" id="WP_008521992.1">
    <property type="nucleotide sequence ID" value="NZ_CM001376.1"/>
</dbReference>
<dbReference type="AlphaFoldDB" id="H0UM13"/>
<dbReference type="Proteomes" id="UP000003806">
    <property type="component" value="Chromosome"/>
</dbReference>
<accession>H0UM13</accession>
<organism evidence="1 2">
    <name type="scientific">Jonquetella anthropi DSM 22815</name>
    <dbReference type="NCBI Taxonomy" id="885272"/>
    <lineage>
        <taxon>Bacteria</taxon>
        <taxon>Thermotogati</taxon>
        <taxon>Synergistota</taxon>
        <taxon>Synergistia</taxon>
        <taxon>Synergistales</taxon>
        <taxon>Dethiosulfovibrionaceae</taxon>
        <taxon>Jonquetella</taxon>
    </lineage>
</organism>
<evidence type="ECO:0000313" key="2">
    <source>
        <dbReference type="Proteomes" id="UP000003806"/>
    </source>
</evidence>
<dbReference type="HOGENOM" id="CLU_2842027_0_0_0"/>
<protein>
    <recommendedName>
        <fullName evidence="3">Zinc ribbon domain-containing protein</fullName>
    </recommendedName>
</protein>
<name>H0UM13_9BACT</name>
<dbReference type="eggNOG" id="ENOG5033IP4">
    <property type="taxonomic scope" value="Bacteria"/>
</dbReference>
<keyword evidence="2" id="KW-1185">Reference proteome</keyword>
<evidence type="ECO:0008006" key="3">
    <source>
        <dbReference type="Google" id="ProtNLM"/>
    </source>
</evidence>
<dbReference type="SUPFAM" id="SSF57802">
    <property type="entry name" value="Rubredoxin-like"/>
    <property type="match status" value="1"/>
</dbReference>
<dbReference type="EMBL" id="CM001376">
    <property type="protein sequence ID" value="EHM12555.1"/>
    <property type="molecule type" value="Genomic_DNA"/>
</dbReference>
<reference evidence="1 2" key="1">
    <citation type="submission" date="2011-11" db="EMBL/GenBank/DDBJ databases">
        <title>The Noncontiguous Finished genome of Jonquetella anthropi DSM 22815.</title>
        <authorList>
            <consortium name="US DOE Joint Genome Institute (JGI-PGF)"/>
            <person name="Lucas S."/>
            <person name="Copeland A."/>
            <person name="Lapidus A."/>
            <person name="Glavina del Rio T."/>
            <person name="Dalin E."/>
            <person name="Tice H."/>
            <person name="Bruce D."/>
            <person name="Goodwin L."/>
            <person name="Pitluck S."/>
            <person name="Peters L."/>
            <person name="Mikhailova N."/>
            <person name="Held B."/>
            <person name="Kyrpides N."/>
            <person name="Mavromatis K."/>
            <person name="Ivanova N."/>
            <person name="Markowitz V."/>
            <person name="Cheng J.-F."/>
            <person name="Hugenholtz P."/>
            <person name="Woyke T."/>
            <person name="Wu D."/>
            <person name="Gronow S."/>
            <person name="Wellnitz S."/>
            <person name="Brambilla E."/>
            <person name="Klenk H.-P."/>
            <person name="Eisen J.A."/>
        </authorList>
    </citation>
    <scope>NUCLEOTIDE SEQUENCE [LARGE SCALE GENOMIC DNA]</scope>
    <source>
        <strain evidence="1 2">DSM 22815</strain>
    </source>
</reference>
<proteinExistence type="predicted"/>
<gene>
    <name evidence="1" type="ORF">JonanDRAFT_0124</name>
</gene>
<sequence length="58" mass="6077">MALHVFRCVLCGHRFESDRAGVKCPKCGSRTLVHESGDSLRGKCGCGGSCCSCSGCSH</sequence>